<dbReference type="GO" id="GO:0003677">
    <property type="term" value="F:DNA binding"/>
    <property type="evidence" value="ECO:0007669"/>
    <property type="project" value="UniProtKB-KW"/>
</dbReference>
<dbReference type="Pfam" id="PF09526">
    <property type="entry name" value="DUF2387"/>
    <property type="match status" value="1"/>
</dbReference>
<gene>
    <name evidence="2" type="ORF">CWI70_07110</name>
</gene>
<protein>
    <submittedName>
        <fullName evidence="2">DNA-binding protein</fullName>
    </submittedName>
</protein>
<keyword evidence="2" id="KW-0238">DNA-binding</keyword>
<dbReference type="EMBL" id="PIPX01000001">
    <property type="protein sequence ID" value="RUO56959.1"/>
    <property type="molecule type" value="Genomic_DNA"/>
</dbReference>
<dbReference type="RefSeq" id="WP_126771798.1">
    <property type="nucleotide sequence ID" value="NZ_PIPX01000001.1"/>
</dbReference>
<sequence>MARTRKRFIAGAECPACGAADTLQLTISSDAAGNVREEQVQCVACQHTFSDKEEPQQQTSAKDDTLIGLFKPE</sequence>
<dbReference type="OrthoDB" id="5881059at2"/>
<feature type="region of interest" description="Disordered" evidence="1">
    <location>
        <begin position="51"/>
        <end position="73"/>
    </location>
</feature>
<dbReference type="SUPFAM" id="SSF57783">
    <property type="entry name" value="Zinc beta-ribbon"/>
    <property type="match status" value="1"/>
</dbReference>
<name>A0A432Y7K3_9GAMM</name>
<evidence type="ECO:0000256" key="1">
    <source>
        <dbReference type="SAM" id="MobiDB-lite"/>
    </source>
</evidence>
<feature type="compositionally biased region" description="Basic and acidic residues" evidence="1">
    <location>
        <begin position="51"/>
        <end position="65"/>
    </location>
</feature>
<dbReference type="Proteomes" id="UP000287649">
    <property type="component" value="Unassembled WGS sequence"/>
</dbReference>
<comment type="caution">
    <text evidence="2">The sequence shown here is derived from an EMBL/GenBank/DDBJ whole genome shotgun (WGS) entry which is preliminary data.</text>
</comment>
<proteinExistence type="predicted"/>
<accession>A0A432Y7K3</accession>
<reference evidence="3" key="1">
    <citation type="journal article" date="2018" name="Front. Microbiol.">
        <title>Genome-Based Analysis Reveals the Taxonomy and Diversity of the Family Idiomarinaceae.</title>
        <authorList>
            <person name="Liu Y."/>
            <person name="Lai Q."/>
            <person name="Shao Z."/>
        </authorList>
    </citation>
    <scope>NUCLEOTIDE SEQUENCE [LARGE SCALE GENOMIC DNA]</scope>
    <source>
        <strain evidence="3">PO-M2</strain>
    </source>
</reference>
<dbReference type="InterPro" id="IPR012658">
    <property type="entry name" value="YheV"/>
</dbReference>
<evidence type="ECO:0000313" key="2">
    <source>
        <dbReference type="EMBL" id="RUO56959.1"/>
    </source>
</evidence>
<organism evidence="2 3">
    <name type="scientific">Pseudidiomarina homiensis</name>
    <dbReference type="NCBI Taxonomy" id="364198"/>
    <lineage>
        <taxon>Bacteria</taxon>
        <taxon>Pseudomonadati</taxon>
        <taxon>Pseudomonadota</taxon>
        <taxon>Gammaproteobacteria</taxon>
        <taxon>Alteromonadales</taxon>
        <taxon>Idiomarinaceae</taxon>
        <taxon>Pseudidiomarina</taxon>
    </lineage>
</organism>
<dbReference type="AlphaFoldDB" id="A0A432Y7K3"/>
<evidence type="ECO:0000313" key="3">
    <source>
        <dbReference type="Proteomes" id="UP000287649"/>
    </source>
</evidence>
<keyword evidence="3" id="KW-1185">Reference proteome</keyword>